<sequence length="167" mass="18706">MALRKLVWTGVELQFLVIFISIVFSLGGSTKTTTCPTTRENSGSSKWLLYGMPPKCFAAGLQGPCDPNQVLIPTPTSLNSDYGVCTTNNLTQYQKKIHMDLKSEMRNSRGKRQTKWLRNSLGKGKTPGRYGANGIPKNACPSHQTYNFKLQRCTNSRSEKLLLFIKR</sequence>
<reference evidence="2 3" key="1">
    <citation type="submission" date="2024-08" db="EMBL/GenBank/DDBJ databases">
        <authorList>
            <person name="Cucini C."/>
            <person name="Frati F."/>
        </authorList>
    </citation>
    <scope>NUCLEOTIDE SEQUENCE [LARGE SCALE GENOMIC DNA]</scope>
</reference>
<comment type="caution">
    <text evidence="2">The sequence shown here is derived from an EMBL/GenBank/DDBJ whole genome shotgun (WGS) entry which is preliminary data.</text>
</comment>
<accession>A0ABP1PM54</accession>
<evidence type="ECO:0000313" key="3">
    <source>
        <dbReference type="Proteomes" id="UP001642540"/>
    </source>
</evidence>
<name>A0ABP1PM54_9HEXA</name>
<evidence type="ECO:0000313" key="2">
    <source>
        <dbReference type="EMBL" id="CAL8071061.1"/>
    </source>
</evidence>
<feature type="transmembrane region" description="Helical" evidence="1">
    <location>
        <begin position="7"/>
        <end position="27"/>
    </location>
</feature>
<keyword evidence="1" id="KW-0812">Transmembrane</keyword>
<keyword evidence="1" id="KW-1133">Transmembrane helix</keyword>
<proteinExistence type="predicted"/>
<keyword evidence="3" id="KW-1185">Reference proteome</keyword>
<keyword evidence="1" id="KW-0472">Membrane</keyword>
<gene>
    <name evidence="2" type="ORF">ODALV1_LOCUS1546</name>
</gene>
<dbReference type="Proteomes" id="UP001642540">
    <property type="component" value="Unassembled WGS sequence"/>
</dbReference>
<dbReference type="EMBL" id="CAXLJM020000004">
    <property type="protein sequence ID" value="CAL8071061.1"/>
    <property type="molecule type" value="Genomic_DNA"/>
</dbReference>
<organism evidence="2 3">
    <name type="scientific">Orchesella dallaii</name>
    <dbReference type="NCBI Taxonomy" id="48710"/>
    <lineage>
        <taxon>Eukaryota</taxon>
        <taxon>Metazoa</taxon>
        <taxon>Ecdysozoa</taxon>
        <taxon>Arthropoda</taxon>
        <taxon>Hexapoda</taxon>
        <taxon>Collembola</taxon>
        <taxon>Entomobryomorpha</taxon>
        <taxon>Entomobryoidea</taxon>
        <taxon>Orchesellidae</taxon>
        <taxon>Orchesellinae</taxon>
        <taxon>Orchesella</taxon>
    </lineage>
</organism>
<protein>
    <submittedName>
        <fullName evidence="2">Uncharacterized protein</fullName>
    </submittedName>
</protein>
<evidence type="ECO:0000256" key="1">
    <source>
        <dbReference type="SAM" id="Phobius"/>
    </source>
</evidence>